<keyword evidence="1" id="KW-1133">Transmembrane helix</keyword>
<keyword evidence="1" id="KW-0812">Transmembrane</keyword>
<evidence type="ECO:0000313" key="3">
    <source>
        <dbReference type="Proteomes" id="UP000694383"/>
    </source>
</evidence>
<dbReference type="Ensembl" id="ENSOSIT00000004789.1">
    <property type="protein sequence ID" value="ENSOSIP00000004478.1"/>
    <property type="gene ID" value="ENSOSIG00000003051.1"/>
</dbReference>
<accession>A0A8C7WX19</accession>
<dbReference type="Proteomes" id="UP000694383">
    <property type="component" value="Unplaced"/>
</dbReference>
<evidence type="ECO:0000313" key="2">
    <source>
        <dbReference type="Ensembl" id="ENSOSIP00000004478.1"/>
    </source>
</evidence>
<reference evidence="2" key="2">
    <citation type="submission" date="2025-09" db="UniProtKB">
        <authorList>
            <consortium name="Ensembl"/>
        </authorList>
    </citation>
    <scope>IDENTIFICATION</scope>
</reference>
<proteinExistence type="predicted"/>
<protein>
    <submittedName>
        <fullName evidence="2">Uncharacterized protein</fullName>
    </submittedName>
</protein>
<dbReference type="AlphaFoldDB" id="A0A8C7WX19"/>
<keyword evidence="3" id="KW-1185">Reference proteome</keyword>
<organism evidence="2 3">
    <name type="scientific">Oryzias sinensis</name>
    <name type="common">Chinese medaka</name>
    <dbReference type="NCBI Taxonomy" id="183150"/>
    <lineage>
        <taxon>Eukaryota</taxon>
        <taxon>Metazoa</taxon>
        <taxon>Chordata</taxon>
        <taxon>Craniata</taxon>
        <taxon>Vertebrata</taxon>
        <taxon>Euteleostomi</taxon>
        <taxon>Actinopterygii</taxon>
        <taxon>Neopterygii</taxon>
        <taxon>Teleostei</taxon>
        <taxon>Neoteleostei</taxon>
        <taxon>Acanthomorphata</taxon>
        <taxon>Ovalentaria</taxon>
        <taxon>Atherinomorphae</taxon>
        <taxon>Beloniformes</taxon>
        <taxon>Adrianichthyidae</taxon>
        <taxon>Oryziinae</taxon>
        <taxon>Oryzias</taxon>
    </lineage>
</organism>
<keyword evidence="1" id="KW-0472">Membrane</keyword>
<feature type="transmembrane region" description="Helical" evidence="1">
    <location>
        <begin position="6"/>
        <end position="25"/>
    </location>
</feature>
<name>A0A8C7WX19_9TELE</name>
<sequence length="61" mass="7307">KYDLFIILYFRTLIYFVSVMVTLILHRSLIIQYQTVRYDTLPLSPISRNRLSDDEPNQQEG</sequence>
<reference evidence="2" key="1">
    <citation type="submission" date="2025-08" db="UniProtKB">
        <authorList>
            <consortium name="Ensembl"/>
        </authorList>
    </citation>
    <scope>IDENTIFICATION</scope>
</reference>
<evidence type="ECO:0000256" key="1">
    <source>
        <dbReference type="SAM" id="Phobius"/>
    </source>
</evidence>